<gene>
    <name evidence="6" type="ORF">D3H35_20560</name>
</gene>
<dbReference type="InterPro" id="IPR020449">
    <property type="entry name" value="Tscrpt_reg_AraC-type_HTH"/>
</dbReference>
<dbReference type="AlphaFoldDB" id="A0A398CI97"/>
<dbReference type="PANTHER" id="PTHR43280">
    <property type="entry name" value="ARAC-FAMILY TRANSCRIPTIONAL REGULATOR"/>
    <property type="match status" value="1"/>
</dbReference>
<dbReference type="PROSITE" id="PS00041">
    <property type="entry name" value="HTH_ARAC_FAMILY_1"/>
    <property type="match status" value="1"/>
</dbReference>
<dbReference type="PROSITE" id="PS01124">
    <property type="entry name" value="HTH_ARAC_FAMILY_2"/>
    <property type="match status" value="1"/>
</dbReference>
<keyword evidence="2" id="KW-0238">DNA-binding</keyword>
<dbReference type="InterPro" id="IPR009057">
    <property type="entry name" value="Homeodomain-like_sf"/>
</dbReference>
<dbReference type="PANTHER" id="PTHR43280:SF28">
    <property type="entry name" value="HTH-TYPE TRANSCRIPTIONAL ACTIVATOR RHAS"/>
    <property type="match status" value="1"/>
</dbReference>
<proteinExistence type="predicted"/>
<name>A0A398CI97_9BACL</name>
<protein>
    <submittedName>
        <fullName evidence="6">Helix-turn-helix domain-containing protein</fullName>
    </submittedName>
</protein>
<dbReference type="GO" id="GO:0043565">
    <property type="term" value="F:sequence-specific DNA binding"/>
    <property type="evidence" value="ECO:0007669"/>
    <property type="project" value="InterPro"/>
</dbReference>
<evidence type="ECO:0000256" key="3">
    <source>
        <dbReference type="ARBA" id="ARBA00023163"/>
    </source>
</evidence>
<accession>A0A398CI97</accession>
<keyword evidence="3" id="KW-0804">Transcription</keyword>
<evidence type="ECO:0000313" key="7">
    <source>
        <dbReference type="Proteomes" id="UP000266340"/>
    </source>
</evidence>
<reference evidence="6 7" key="1">
    <citation type="submission" date="2018-09" db="EMBL/GenBank/DDBJ databases">
        <title>Cohnella cavernae sp. nov., isolated from a karst cave.</title>
        <authorList>
            <person name="Zhu H."/>
        </authorList>
    </citation>
    <scope>NUCLEOTIDE SEQUENCE [LARGE SCALE GENOMIC DNA]</scope>
    <source>
        <strain evidence="6 7">K2E09-144</strain>
    </source>
</reference>
<dbReference type="SMART" id="SM00342">
    <property type="entry name" value="HTH_ARAC"/>
    <property type="match status" value="1"/>
</dbReference>
<dbReference type="InterPro" id="IPR018060">
    <property type="entry name" value="HTH_AraC"/>
</dbReference>
<dbReference type="OrthoDB" id="2647723at2"/>
<dbReference type="Proteomes" id="UP000266340">
    <property type="component" value="Unassembled WGS sequence"/>
</dbReference>
<evidence type="ECO:0000313" key="6">
    <source>
        <dbReference type="EMBL" id="RIE02996.1"/>
    </source>
</evidence>
<organism evidence="6 7">
    <name type="scientific">Cohnella faecalis</name>
    <dbReference type="NCBI Taxonomy" id="2315694"/>
    <lineage>
        <taxon>Bacteria</taxon>
        <taxon>Bacillati</taxon>
        <taxon>Bacillota</taxon>
        <taxon>Bacilli</taxon>
        <taxon>Bacillales</taxon>
        <taxon>Paenibacillaceae</taxon>
        <taxon>Cohnella</taxon>
    </lineage>
</organism>
<keyword evidence="7" id="KW-1185">Reference proteome</keyword>
<evidence type="ECO:0000259" key="5">
    <source>
        <dbReference type="PROSITE" id="PS01124"/>
    </source>
</evidence>
<keyword evidence="4" id="KW-0812">Transmembrane</keyword>
<dbReference type="Pfam" id="PF12833">
    <property type="entry name" value="HTH_18"/>
    <property type="match status" value="1"/>
</dbReference>
<keyword evidence="1" id="KW-0805">Transcription regulation</keyword>
<feature type="domain" description="HTH araC/xylS-type" evidence="5">
    <location>
        <begin position="643"/>
        <end position="741"/>
    </location>
</feature>
<feature type="transmembrane region" description="Helical" evidence="4">
    <location>
        <begin position="12"/>
        <end position="36"/>
    </location>
</feature>
<dbReference type="PRINTS" id="PR00032">
    <property type="entry name" value="HTHARAC"/>
</dbReference>
<dbReference type="Gene3D" id="1.10.10.60">
    <property type="entry name" value="Homeodomain-like"/>
    <property type="match status" value="2"/>
</dbReference>
<evidence type="ECO:0000256" key="1">
    <source>
        <dbReference type="ARBA" id="ARBA00023015"/>
    </source>
</evidence>
<evidence type="ECO:0000256" key="4">
    <source>
        <dbReference type="SAM" id="Phobius"/>
    </source>
</evidence>
<dbReference type="EMBL" id="QXJM01000039">
    <property type="protein sequence ID" value="RIE02996.1"/>
    <property type="molecule type" value="Genomic_DNA"/>
</dbReference>
<feature type="transmembrane region" description="Helical" evidence="4">
    <location>
        <begin position="290"/>
        <end position="308"/>
    </location>
</feature>
<dbReference type="InterPro" id="IPR018062">
    <property type="entry name" value="HTH_AraC-typ_CS"/>
</dbReference>
<dbReference type="GO" id="GO:0003700">
    <property type="term" value="F:DNA-binding transcription factor activity"/>
    <property type="evidence" value="ECO:0007669"/>
    <property type="project" value="InterPro"/>
</dbReference>
<sequence length="750" mass="85089">MIRLGIRNTFFIKVFMCFLALTVLFSLFYSVALSFFKQRIKNEILHTNRTVLRNASERFNSQLNRIKTLLIETNDNADLIGFNQQLLSKPEADVDYLRAKRVIRSLQSEIYKPQTYLETIIVQFKSVSFSFSHKGSSSADLMFGQLYASEAYSHGFGNDEPSGLTSFKLLPVGRFFINGVSKPILPITFEQRGRNYRLTALLDIEEAYDALVGSLTSPGELVILDKDGNELYRRGELPSVSLPALDTDREYLYRAGNYYFYERDAAGTSYVYVLPYKKVIAEMRGLTDRWLLIWAAVLTTGVVAAYFFSRRIQIPVKNLLSAVLNRKPATASSSIQEFDLIRSKINDLLDEREKIADTVEKQSTALTSYSYINRLKDINAESSEWQSLLSAEKSYVVVLYSFRSRRSHRSGSSSLDHGQEEGRRAMLERMDRVVTERFPDSSTFQIERDQFVSVIAEAEREPIIALMSEWKNDPDLEPPDGVLTIAIGTPFGHPSKFSGAYKQVQKMVGQAPLSEKTEIVTNLAGVSPFTLNPKQDHSLNAFLQSGNEDGAYRQLEQLLEQMSRDKASCSHFAELSDIVLSKVSVAVEPLQRNSGASEKLQAFPALLKECFTQAEYKQTFRELVSVVCELIREDKEEQDPVAALVMDILNKRFAQDLSLSYLADLLNMSSAYLSVYIKEKTGSNFSEHLNGIRVRKAQELLVTTEMNINDISLQVGYTNFTSFNRMFKKQTGMTPGEFRRRQIMQIHKSG</sequence>
<keyword evidence="4" id="KW-1133">Transmembrane helix</keyword>
<comment type="caution">
    <text evidence="6">The sequence shown here is derived from an EMBL/GenBank/DDBJ whole genome shotgun (WGS) entry which is preliminary data.</text>
</comment>
<dbReference type="RefSeq" id="WP_119151023.1">
    <property type="nucleotide sequence ID" value="NZ_JBHSOV010000027.1"/>
</dbReference>
<evidence type="ECO:0000256" key="2">
    <source>
        <dbReference type="ARBA" id="ARBA00023125"/>
    </source>
</evidence>
<dbReference type="SUPFAM" id="SSF46689">
    <property type="entry name" value="Homeodomain-like"/>
    <property type="match status" value="1"/>
</dbReference>
<keyword evidence="4" id="KW-0472">Membrane</keyword>